<protein>
    <submittedName>
        <fullName evidence="2">Uncharacterized protein</fullName>
    </submittedName>
</protein>
<dbReference type="EMBL" id="JNAD02000013">
    <property type="protein sequence ID" value="RKM92500.1"/>
    <property type="molecule type" value="Genomic_DNA"/>
</dbReference>
<feature type="region of interest" description="Disordered" evidence="1">
    <location>
        <begin position="349"/>
        <end position="388"/>
    </location>
</feature>
<dbReference type="OrthoDB" id="4334277at2"/>
<evidence type="ECO:0000313" key="3">
    <source>
        <dbReference type="Proteomes" id="UP000028058"/>
    </source>
</evidence>
<reference evidence="2 3" key="1">
    <citation type="journal article" date="2014" name="Genome Announc.">
        <title>Draft Genome Sequence of Streptomyces fradiae ATCC 19609, a Strain Highly Sensitive to Antibiotics.</title>
        <authorList>
            <person name="Bekker O.B."/>
            <person name="Klimina K.M."/>
            <person name="Vatlin A.A."/>
            <person name="Zakharevich N.V."/>
            <person name="Kasianov A.S."/>
            <person name="Danilenko V.N."/>
        </authorList>
    </citation>
    <scope>NUCLEOTIDE SEQUENCE [LARGE SCALE GENOMIC DNA]</scope>
    <source>
        <strain evidence="2 3">ATCC 19609</strain>
    </source>
</reference>
<evidence type="ECO:0000256" key="1">
    <source>
        <dbReference type="SAM" id="MobiDB-lite"/>
    </source>
</evidence>
<sequence>MPADGTGSRPAGPDGPENTVQRAIAWLHGDHSRTRQILTHRDRLISPGQLLDTARFDVQVDRLLANGITRVGQVQAQALIQAQAEWLIRHMPPDIPPALDSAQQAGRAWGILITADTETLPDQDVLTEVSRRTGISLRAADEIPVQARSASAAYTRADLLAPYDNARDEVLIGDWNMLAACGPEMPEALQRAQDVLQLLAARLASTGDYHWMDATAQHVAQIYDSVIRAQPLLAPVAAFIPGRDHADATAEQARMVEHDQQGLLAAAATAATRARAVQEWISRDTSSGPDRTRRMEAAAPGTRTLLRLSETLAALGPPHREPALTALDPQRIAQVVEAFGRLSADLRSTFHPTGTFTDAPAEHRSPQQQHQHPPTPDQGPEGGARPGR</sequence>
<organism evidence="2 3">
    <name type="scientific">Streptomyces xinghaiensis</name>
    <dbReference type="NCBI Taxonomy" id="1038928"/>
    <lineage>
        <taxon>Bacteria</taxon>
        <taxon>Bacillati</taxon>
        <taxon>Actinomycetota</taxon>
        <taxon>Actinomycetes</taxon>
        <taxon>Kitasatosporales</taxon>
        <taxon>Streptomycetaceae</taxon>
        <taxon>Streptomyces</taxon>
    </lineage>
</organism>
<proteinExistence type="predicted"/>
<dbReference type="RefSeq" id="WP_043472440.1">
    <property type="nucleotide sequence ID" value="NZ_JNAD02000013.1"/>
</dbReference>
<keyword evidence="3" id="KW-1185">Reference proteome</keyword>
<gene>
    <name evidence="2" type="ORF">SFRA_024165</name>
</gene>
<dbReference type="AlphaFoldDB" id="A0A3R7EMP5"/>
<name>A0A3R7EMP5_9ACTN</name>
<accession>A0A3R7EMP5</accession>
<evidence type="ECO:0000313" key="2">
    <source>
        <dbReference type="EMBL" id="RKM92500.1"/>
    </source>
</evidence>
<comment type="caution">
    <text evidence="2">The sequence shown here is derived from an EMBL/GenBank/DDBJ whole genome shotgun (WGS) entry which is preliminary data.</text>
</comment>
<dbReference type="Proteomes" id="UP000028058">
    <property type="component" value="Unassembled WGS sequence"/>
</dbReference>